<dbReference type="InterPro" id="IPR023214">
    <property type="entry name" value="HAD_sf"/>
</dbReference>
<dbReference type="Proteomes" id="UP000295703">
    <property type="component" value="Unassembled WGS sequence"/>
</dbReference>
<dbReference type="InterPro" id="IPR000836">
    <property type="entry name" value="PRTase_dom"/>
</dbReference>
<dbReference type="STRING" id="5466.A0A4R8RNE7"/>
<dbReference type="GO" id="GO:0006564">
    <property type="term" value="P:L-serine biosynthetic process"/>
    <property type="evidence" value="ECO:0007669"/>
    <property type="project" value="TreeGrafter"/>
</dbReference>
<evidence type="ECO:0000256" key="1">
    <source>
        <dbReference type="SAM" id="MobiDB-lite"/>
    </source>
</evidence>
<name>A0A4R8RNE7_COLTR</name>
<dbReference type="AlphaFoldDB" id="A0A4R8RNE7"/>
<comment type="caution">
    <text evidence="3">The sequence shown here is derived from an EMBL/GenBank/DDBJ whole genome shotgun (WGS) entry which is preliminary data.</text>
</comment>
<dbReference type="GO" id="GO:0036424">
    <property type="term" value="F:L-phosphoserine phosphatase activity"/>
    <property type="evidence" value="ECO:0007669"/>
    <property type="project" value="TreeGrafter"/>
</dbReference>
<dbReference type="EMBL" id="RYZW01000011">
    <property type="protein sequence ID" value="TDZ68421.1"/>
    <property type="molecule type" value="Genomic_DNA"/>
</dbReference>
<dbReference type="InterPro" id="IPR027417">
    <property type="entry name" value="P-loop_NTPase"/>
</dbReference>
<dbReference type="Pfam" id="PF13207">
    <property type="entry name" value="AAA_17"/>
    <property type="match status" value="1"/>
</dbReference>
<dbReference type="SUPFAM" id="SSF52540">
    <property type="entry name" value="P-loop containing nucleoside triphosphate hydrolases"/>
    <property type="match status" value="1"/>
</dbReference>
<feature type="region of interest" description="Disordered" evidence="1">
    <location>
        <begin position="1"/>
        <end position="45"/>
    </location>
</feature>
<evidence type="ECO:0000259" key="2">
    <source>
        <dbReference type="Pfam" id="PF14681"/>
    </source>
</evidence>
<dbReference type="PANTHER" id="PTHR43344:SF20">
    <property type="entry name" value="URACIL PHOSPHORIBOSYLTRANSFERASE"/>
    <property type="match status" value="1"/>
</dbReference>
<dbReference type="GO" id="GO:0000287">
    <property type="term" value="F:magnesium ion binding"/>
    <property type="evidence" value="ECO:0007669"/>
    <property type="project" value="TreeGrafter"/>
</dbReference>
<dbReference type="GO" id="GO:0016757">
    <property type="term" value="F:glycosyltransferase activity"/>
    <property type="evidence" value="ECO:0007669"/>
    <property type="project" value="UniProtKB-KW"/>
</dbReference>
<keyword evidence="4" id="KW-1185">Reference proteome</keyword>
<keyword evidence="3" id="KW-0328">Glycosyltransferase</keyword>
<organism evidence="3 4">
    <name type="scientific">Colletotrichum trifolii</name>
    <dbReference type="NCBI Taxonomy" id="5466"/>
    <lineage>
        <taxon>Eukaryota</taxon>
        <taxon>Fungi</taxon>
        <taxon>Dikarya</taxon>
        <taxon>Ascomycota</taxon>
        <taxon>Pezizomycotina</taxon>
        <taxon>Sordariomycetes</taxon>
        <taxon>Hypocreomycetidae</taxon>
        <taxon>Glomerellales</taxon>
        <taxon>Glomerellaceae</taxon>
        <taxon>Colletotrichum</taxon>
        <taxon>Colletotrichum orbiculare species complex</taxon>
    </lineage>
</organism>
<evidence type="ECO:0000313" key="4">
    <source>
        <dbReference type="Proteomes" id="UP000295703"/>
    </source>
</evidence>
<dbReference type="Gene3D" id="3.40.50.1000">
    <property type="entry name" value="HAD superfamily/HAD-like"/>
    <property type="match status" value="1"/>
</dbReference>
<dbReference type="Gene3D" id="3.40.50.2020">
    <property type="match status" value="1"/>
</dbReference>
<feature type="domain" description="Phosphoribosyltransferase" evidence="2">
    <location>
        <begin position="539"/>
        <end position="733"/>
    </location>
</feature>
<dbReference type="CDD" id="cd06223">
    <property type="entry name" value="PRTases_typeI"/>
    <property type="match status" value="1"/>
</dbReference>
<dbReference type="Pfam" id="PF12710">
    <property type="entry name" value="HAD"/>
    <property type="match status" value="1"/>
</dbReference>
<dbReference type="InterPro" id="IPR036412">
    <property type="entry name" value="HAD-like_sf"/>
</dbReference>
<dbReference type="SUPFAM" id="SSF56784">
    <property type="entry name" value="HAD-like"/>
    <property type="match status" value="1"/>
</dbReference>
<dbReference type="Gene3D" id="3.40.50.300">
    <property type="entry name" value="P-loop containing nucleotide triphosphate hydrolases"/>
    <property type="match status" value="1"/>
</dbReference>
<dbReference type="Pfam" id="PF14681">
    <property type="entry name" value="UPRTase"/>
    <property type="match status" value="1"/>
</dbReference>
<proteinExistence type="predicted"/>
<dbReference type="GO" id="GO:0005737">
    <property type="term" value="C:cytoplasm"/>
    <property type="evidence" value="ECO:0007669"/>
    <property type="project" value="TreeGrafter"/>
</dbReference>
<gene>
    <name evidence="3" type="primary">upp-1</name>
    <name evidence="3" type="ORF">CTRI78_v002012</name>
</gene>
<dbReference type="InterPro" id="IPR029057">
    <property type="entry name" value="PRTase-like"/>
</dbReference>
<dbReference type="PANTHER" id="PTHR43344">
    <property type="entry name" value="PHOSPHOSERINE PHOSPHATASE"/>
    <property type="match status" value="1"/>
</dbReference>
<keyword evidence="3" id="KW-0808">Transferase</keyword>
<evidence type="ECO:0000313" key="3">
    <source>
        <dbReference type="EMBL" id="TDZ68421.1"/>
    </source>
</evidence>
<dbReference type="InterPro" id="IPR050582">
    <property type="entry name" value="HAD-like_SerB"/>
</dbReference>
<dbReference type="SUPFAM" id="SSF53271">
    <property type="entry name" value="PRTase-like"/>
    <property type="match status" value="1"/>
</dbReference>
<accession>A0A4R8RNE7</accession>
<protein>
    <submittedName>
        <fullName evidence="3">Uracil phosphoribosyltransferase</fullName>
    </submittedName>
</protein>
<reference evidence="3 4" key="1">
    <citation type="submission" date="2018-12" db="EMBL/GenBank/DDBJ databases">
        <title>Genome sequence and assembly of Colletotrichum trifolii.</title>
        <authorList>
            <person name="Gan P."/>
            <person name="Shirasu K."/>
        </authorList>
    </citation>
    <scope>NUCLEOTIDE SEQUENCE [LARGE SCALE GENOMIC DNA]</scope>
    <source>
        <strain evidence="3 4">543-2</strain>
    </source>
</reference>
<sequence>MPFYSRSANLPLSPPPLNHRPMTLPVLPPPGQLPEAAYDPDSKSSKAVKKMTDDLISELEDVRKLYNPNPKPKGKPIIIGLYGVPGSGKSFVLRQLQDILGHEDHSFYEGAERLGKLVPGGMDAFKTFSPDIKAVWRGRAVQNMAKECFEYGRTGFVAGHYSFWAEGDDDDDEKPDVVYTDEDKDAYTHILYLDIPADVVAQRTLDDESRPRPRLSVDHIRRWQDFEKRSLRRVCLEDGILFTVVPYVPSMLTRVLPLVHDIVQHSEEDNLKRAMAHVDQVVLGLDVDKDLDSMLVLDADRTITKGDTGMTFWTLPEANRHLHAECPLKTTIAAWGYTYKALRQIVLLYEETAADFDNMCASIAGLVDIHPEFSNLLRTATRDPNVGAVIVTSGIRRIWEMVMQKEGFGNSVRVVGGGRASDGYVVTPDIKGAVVARLRNRHGLRVTAFGDSPLDLPMLKAADRAVVKVGEEKIRSQTMDEALLRAIDDEGLEAQQALIPPGVKPRLTPARLPIVDVAARDFVASVARRRAYLQLVHATDKPASRLLATPTRDAMLDGPALRAAHARVGRYLAREYLSEVLGLEAYPITHVQGRKTDGFHVRDEANAVVVALMRGGEPMAMGVNDVLPKAALVHARTPRDLDAESFDGITTVLLVDSVVNTGKSVRNFVHRLRDLDVRARIVVVAGVVQNKAVSGILERLAEEDELTVVALRLSDNKYTGQYGTDTGNRLYNTTHLA</sequence>